<sequence>MEIVYRMEIVQNTLIAIWQKDIQSRFKNGLVTYERQVQGEFYRQLKNSLPEEYEVWIEPVIDLPLFNLLKIKPDIFITHQDKIVGIMEIKFKPWEYVDYHQDLYKLTCLKDVTFKNQSFTLGYKPKSSRWKTQVLSTDNVTYQLADDYLSIYVVFARPDADALTLPAKKEIPTPFLYLYGYIIDENNLKFDFVHTSEIQQNRS</sequence>
<evidence type="ECO:0000313" key="2">
    <source>
        <dbReference type="Proteomes" id="UP001232063"/>
    </source>
</evidence>
<gene>
    <name evidence="1" type="ORF">QNI22_31620</name>
</gene>
<accession>A0AAE3UJ13</accession>
<reference evidence="1" key="1">
    <citation type="submission" date="2023-05" db="EMBL/GenBank/DDBJ databases">
        <authorList>
            <person name="Zhang X."/>
        </authorList>
    </citation>
    <scope>NUCLEOTIDE SEQUENCE</scope>
    <source>
        <strain evidence="1">BD1B2-1</strain>
    </source>
</reference>
<comment type="caution">
    <text evidence="1">The sequence shown here is derived from an EMBL/GenBank/DDBJ whole genome shotgun (WGS) entry which is preliminary data.</text>
</comment>
<dbReference type="RefSeq" id="WP_314517143.1">
    <property type="nucleotide sequence ID" value="NZ_JASJOU010000015.1"/>
</dbReference>
<keyword evidence="2" id="KW-1185">Reference proteome</keyword>
<dbReference type="EMBL" id="JASJOU010000015">
    <property type="protein sequence ID" value="MDJ1505247.1"/>
    <property type="molecule type" value="Genomic_DNA"/>
</dbReference>
<evidence type="ECO:0000313" key="1">
    <source>
        <dbReference type="EMBL" id="MDJ1505247.1"/>
    </source>
</evidence>
<dbReference type="AlphaFoldDB" id="A0AAE3UJ13"/>
<proteinExistence type="predicted"/>
<name>A0AAE3UJ13_9BACT</name>
<protein>
    <submittedName>
        <fullName evidence="1">Uncharacterized protein</fullName>
    </submittedName>
</protein>
<dbReference type="Proteomes" id="UP001232063">
    <property type="component" value="Unassembled WGS sequence"/>
</dbReference>
<organism evidence="1 2">
    <name type="scientific">Xanthocytophaga agilis</name>
    <dbReference type="NCBI Taxonomy" id="3048010"/>
    <lineage>
        <taxon>Bacteria</taxon>
        <taxon>Pseudomonadati</taxon>
        <taxon>Bacteroidota</taxon>
        <taxon>Cytophagia</taxon>
        <taxon>Cytophagales</taxon>
        <taxon>Rhodocytophagaceae</taxon>
        <taxon>Xanthocytophaga</taxon>
    </lineage>
</organism>